<dbReference type="RefSeq" id="WP_307251466.1">
    <property type="nucleotide sequence ID" value="NZ_JAUSUV010000004.1"/>
</dbReference>
<feature type="chain" id="PRO_5042469317" description="Superoxide dismutase [Cu-Zn]" evidence="4">
    <location>
        <begin position="23"/>
        <end position="186"/>
    </location>
</feature>
<accession>A0AAJ1TGY9</accession>
<dbReference type="AlphaFoldDB" id="A0AAJ1TGY9"/>
<reference evidence="6 7" key="1">
    <citation type="submission" date="2023-07" db="EMBL/GenBank/DDBJ databases">
        <title>Genomic Encyclopedia of Type Strains, Phase IV (KMG-IV): sequencing the most valuable type-strain genomes for metagenomic binning, comparative biology and taxonomic classification.</title>
        <authorList>
            <person name="Goeker M."/>
        </authorList>
    </citation>
    <scope>NUCLEOTIDE SEQUENCE [LARGE SCALE GENOMIC DNA]</scope>
    <source>
        <strain evidence="6 7">DSM 46876</strain>
    </source>
</reference>
<dbReference type="InterPro" id="IPR024134">
    <property type="entry name" value="SOD_Cu/Zn_/chaperone"/>
</dbReference>
<sequence length="186" mass="20025">MKRSFKSMIGLSVLALSLTGCNDSTPTMKQLPTSSEKAQAEIINSKGTKIGKAEFWQEQDYVMARVTVKDLPEGPHGIHVHTVGKCDAPTFETAGPHLNPTDKKHGTKNVEGPHAGDLPNLEINDKGEGLADLALENVTLKENQENSLFHPGGTAIVIHKDKDDYKTDPSGNSGARIACGVIEKKE</sequence>
<evidence type="ECO:0000313" key="6">
    <source>
        <dbReference type="EMBL" id="MDQ0416827.1"/>
    </source>
</evidence>
<dbReference type="PANTHER" id="PTHR10003">
    <property type="entry name" value="SUPEROXIDE DISMUTASE CU-ZN -RELATED"/>
    <property type="match status" value="1"/>
</dbReference>
<dbReference type="Pfam" id="PF00080">
    <property type="entry name" value="Sod_Cu"/>
    <property type="match status" value="1"/>
</dbReference>
<dbReference type="GO" id="GO:0004784">
    <property type="term" value="F:superoxide dismutase activity"/>
    <property type="evidence" value="ECO:0007669"/>
    <property type="project" value="UniProtKB-EC"/>
</dbReference>
<feature type="domain" description="Superoxide dismutase copper/zinc binding" evidence="5">
    <location>
        <begin position="51"/>
        <end position="182"/>
    </location>
</feature>
<proteinExistence type="inferred from homology"/>
<dbReference type="SUPFAM" id="SSF49329">
    <property type="entry name" value="Cu,Zn superoxide dismutase-like"/>
    <property type="match status" value="1"/>
</dbReference>
<comment type="function">
    <text evidence="2">Destroys radicals which are normally produced within the cells and which are toxic to biological systems. May play a role in favoring mycobacterial survival in phagocytes.</text>
</comment>
<evidence type="ECO:0000256" key="2">
    <source>
        <dbReference type="ARBA" id="ARBA00024900"/>
    </source>
</evidence>
<keyword evidence="3" id="KW-0479">Metal-binding</keyword>
<feature type="signal peptide" evidence="4">
    <location>
        <begin position="1"/>
        <end position="22"/>
    </location>
</feature>
<dbReference type="InterPro" id="IPR001424">
    <property type="entry name" value="SOD_Cu_Zn_dom"/>
</dbReference>
<dbReference type="Gene3D" id="2.60.40.200">
    <property type="entry name" value="Superoxide dismutase, copper/zinc binding domain"/>
    <property type="match status" value="1"/>
</dbReference>
<keyword evidence="3" id="KW-0186">Copper</keyword>
<keyword evidence="4" id="KW-0732">Signal</keyword>
<dbReference type="PROSITE" id="PS00332">
    <property type="entry name" value="SOD_CU_ZN_2"/>
    <property type="match status" value="1"/>
</dbReference>
<comment type="caution">
    <text evidence="6">The sequence shown here is derived from an EMBL/GenBank/DDBJ whole genome shotgun (WGS) entry which is preliminary data.</text>
</comment>
<comment type="catalytic activity">
    <reaction evidence="3">
        <text>2 superoxide + 2 H(+) = H2O2 + O2</text>
        <dbReference type="Rhea" id="RHEA:20696"/>
        <dbReference type="ChEBI" id="CHEBI:15378"/>
        <dbReference type="ChEBI" id="CHEBI:15379"/>
        <dbReference type="ChEBI" id="CHEBI:16240"/>
        <dbReference type="ChEBI" id="CHEBI:18421"/>
        <dbReference type="EC" id="1.15.1.1"/>
    </reaction>
</comment>
<dbReference type="GO" id="GO:0005507">
    <property type="term" value="F:copper ion binding"/>
    <property type="evidence" value="ECO:0007669"/>
    <property type="project" value="InterPro"/>
</dbReference>
<dbReference type="EC" id="1.15.1.1" evidence="3"/>
<dbReference type="Proteomes" id="UP001238450">
    <property type="component" value="Unassembled WGS sequence"/>
</dbReference>
<evidence type="ECO:0000256" key="3">
    <source>
        <dbReference type="RuleBase" id="RU000393"/>
    </source>
</evidence>
<dbReference type="CDD" id="cd00305">
    <property type="entry name" value="Cu-Zn_Superoxide_Dismutase"/>
    <property type="match status" value="1"/>
</dbReference>
<dbReference type="EMBL" id="JAUSUV010000004">
    <property type="protein sequence ID" value="MDQ0416827.1"/>
    <property type="molecule type" value="Genomic_DNA"/>
</dbReference>
<dbReference type="PROSITE" id="PS51257">
    <property type="entry name" value="PROKAR_LIPOPROTEIN"/>
    <property type="match status" value="1"/>
</dbReference>
<keyword evidence="3 6" id="KW-0560">Oxidoreductase</keyword>
<dbReference type="InterPro" id="IPR018152">
    <property type="entry name" value="SOD_Cu/Zn_BS"/>
</dbReference>
<organism evidence="6 7">
    <name type="scientific">Croceifilum oryzae</name>
    <dbReference type="NCBI Taxonomy" id="1553429"/>
    <lineage>
        <taxon>Bacteria</taxon>
        <taxon>Bacillati</taxon>
        <taxon>Bacillota</taxon>
        <taxon>Bacilli</taxon>
        <taxon>Bacillales</taxon>
        <taxon>Thermoactinomycetaceae</taxon>
        <taxon>Croceifilum</taxon>
    </lineage>
</organism>
<keyword evidence="3" id="KW-0862">Zinc</keyword>
<comment type="cofactor">
    <cofactor evidence="3">
        <name>Zn(2+)</name>
        <dbReference type="ChEBI" id="CHEBI:29105"/>
    </cofactor>
    <text evidence="3">Binds 1 zinc ion per subunit.</text>
</comment>
<keyword evidence="7" id="KW-1185">Reference proteome</keyword>
<dbReference type="InterPro" id="IPR036423">
    <property type="entry name" value="SOD-like_Cu/Zn_dom_sf"/>
</dbReference>
<evidence type="ECO:0000313" key="7">
    <source>
        <dbReference type="Proteomes" id="UP001238450"/>
    </source>
</evidence>
<protein>
    <recommendedName>
        <fullName evidence="3">Superoxide dismutase [Cu-Zn]</fullName>
        <ecNumber evidence="3">1.15.1.1</ecNumber>
    </recommendedName>
</protein>
<evidence type="ECO:0000256" key="1">
    <source>
        <dbReference type="ARBA" id="ARBA00010457"/>
    </source>
</evidence>
<gene>
    <name evidence="6" type="ORF">J2Z48_000999</name>
</gene>
<comment type="similarity">
    <text evidence="1 3">Belongs to the Cu-Zn superoxide dismutase family.</text>
</comment>
<comment type="cofactor">
    <cofactor evidence="3">
        <name>Cu cation</name>
        <dbReference type="ChEBI" id="CHEBI:23378"/>
    </cofactor>
    <text evidence="3">Binds 1 copper ion per subunit.</text>
</comment>
<evidence type="ECO:0000259" key="5">
    <source>
        <dbReference type="Pfam" id="PF00080"/>
    </source>
</evidence>
<name>A0AAJ1TGY9_9BACL</name>
<evidence type="ECO:0000256" key="4">
    <source>
        <dbReference type="SAM" id="SignalP"/>
    </source>
</evidence>